<feature type="compositionally biased region" description="Low complexity" evidence="1">
    <location>
        <begin position="134"/>
        <end position="145"/>
    </location>
</feature>
<reference evidence="2 3" key="1">
    <citation type="journal article" date="2018" name="Mol. Biol. Evol.">
        <title>Broad Genomic Sampling Reveals a Smut Pathogenic Ancestry of the Fungal Clade Ustilaginomycotina.</title>
        <authorList>
            <person name="Kijpornyongpan T."/>
            <person name="Mondo S.J."/>
            <person name="Barry K."/>
            <person name="Sandor L."/>
            <person name="Lee J."/>
            <person name="Lipzen A."/>
            <person name="Pangilinan J."/>
            <person name="LaButti K."/>
            <person name="Hainaut M."/>
            <person name="Henrissat B."/>
            <person name="Grigoriev I.V."/>
            <person name="Spatafora J.W."/>
            <person name="Aime M.C."/>
        </authorList>
    </citation>
    <scope>NUCLEOTIDE SEQUENCE [LARGE SCALE GENOMIC DNA]</scope>
    <source>
        <strain evidence="2 3">MCA 4658</strain>
    </source>
</reference>
<accession>A0A316VYU8</accession>
<evidence type="ECO:0000313" key="2">
    <source>
        <dbReference type="EMBL" id="PWN42680.1"/>
    </source>
</evidence>
<gene>
    <name evidence="2" type="ORF">IE81DRAFT_118484</name>
</gene>
<evidence type="ECO:0000313" key="3">
    <source>
        <dbReference type="Proteomes" id="UP000245783"/>
    </source>
</evidence>
<dbReference type="EMBL" id="KZ819377">
    <property type="protein sequence ID" value="PWN42680.1"/>
    <property type="molecule type" value="Genomic_DNA"/>
</dbReference>
<feature type="region of interest" description="Disordered" evidence="1">
    <location>
        <begin position="231"/>
        <end position="256"/>
    </location>
</feature>
<feature type="region of interest" description="Disordered" evidence="1">
    <location>
        <begin position="451"/>
        <end position="531"/>
    </location>
</feature>
<feature type="compositionally biased region" description="Basic and acidic residues" evidence="1">
    <location>
        <begin position="476"/>
        <end position="486"/>
    </location>
</feature>
<feature type="compositionally biased region" description="Basic and acidic residues" evidence="1">
    <location>
        <begin position="175"/>
        <end position="188"/>
    </location>
</feature>
<feature type="compositionally biased region" description="Polar residues" evidence="1">
    <location>
        <begin position="371"/>
        <end position="382"/>
    </location>
</feature>
<feature type="compositionally biased region" description="Polar residues" evidence="1">
    <location>
        <begin position="493"/>
        <end position="531"/>
    </location>
</feature>
<protein>
    <submittedName>
        <fullName evidence="2">Uncharacterized protein</fullName>
    </submittedName>
</protein>
<evidence type="ECO:0000256" key="1">
    <source>
        <dbReference type="SAM" id="MobiDB-lite"/>
    </source>
</evidence>
<dbReference type="RefSeq" id="XP_025369840.1">
    <property type="nucleotide sequence ID" value="XM_025510166.1"/>
</dbReference>
<feature type="region of interest" description="Disordered" evidence="1">
    <location>
        <begin position="367"/>
        <end position="394"/>
    </location>
</feature>
<feature type="compositionally biased region" description="Low complexity" evidence="1">
    <location>
        <begin position="84"/>
        <end position="108"/>
    </location>
</feature>
<feature type="region of interest" description="Disordered" evidence="1">
    <location>
        <begin position="573"/>
        <end position="606"/>
    </location>
</feature>
<dbReference type="GeneID" id="37032036"/>
<proteinExistence type="predicted"/>
<feature type="region of interest" description="Disordered" evidence="1">
    <location>
        <begin position="125"/>
        <end position="192"/>
    </location>
</feature>
<dbReference type="OrthoDB" id="10390704at2759"/>
<sequence length="606" mass="62761">MPVVDWASPPSIASSPSTPTLRPVNLNYPSWTSLILEPNPQADPFATAAAASRTTFTIPEPLRATPPRIDAEGEATMPVMCAPSPSSVCSSPSFGPASPAASLSRRPSTTAFGKRRSIVCMQLDRDGSASQQGRPSASSRRLASAEVVDDPSHLKRKRSSISSSTSNLSSTLMSADRRSSVSTKREEEASAALSVEQLGQAAAAGRVKLTDAQRASIARLVVAQLKSGATSLPKRDLPSDTMRAENGQGAASSSRNLASTRVRAALMTRTSASASSPSTRTTVALAVSSAPASAPTSASAASFGLPFAPASDAHQGLGEIPQSQRFRELSASTTSSLATRNSAASTMSATSSAARAIAPFLARVTRRDSENVSPLSTSQGGTHQEDAVRSQASLSRAPGLASSWASYYASGTAWAEAALEHEARRMSGGADDGSDARRASRVDLSACCEQEELRGRSASVSSADSEDRTRSKRARREGTSSRRHTTESGGGAQSQSTAASVADGSASTRNPSVAWTSSAHANVSASQTNPQANVQAQPSLVGVLSNFANLLEARAETCQGLEDLARQAQHLEPLETLSRWGPTPSPACREDASTDDDTSGTADEGV</sequence>
<name>A0A316VYU8_9BASI</name>
<feature type="compositionally biased region" description="Low complexity" evidence="1">
    <location>
        <begin position="160"/>
        <end position="174"/>
    </location>
</feature>
<dbReference type="Proteomes" id="UP000245783">
    <property type="component" value="Unassembled WGS sequence"/>
</dbReference>
<dbReference type="InParanoid" id="A0A316VYU8"/>
<feature type="region of interest" description="Disordered" evidence="1">
    <location>
        <begin position="84"/>
        <end position="109"/>
    </location>
</feature>
<organism evidence="2 3">
    <name type="scientific">Ceraceosorus guamensis</name>
    <dbReference type="NCBI Taxonomy" id="1522189"/>
    <lineage>
        <taxon>Eukaryota</taxon>
        <taxon>Fungi</taxon>
        <taxon>Dikarya</taxon>
        <taxon>Basidiomycota</taxon>
        <taxon>Ustilaginomycotina</taxon>
        <taxon>Exobasidiomycetes</taxon>
        <taxon>Ceraceosorales</taxon>
        <taxon>Ceraceosoraceae</taxon>
        <taxon>Ceraceosorus</taxon>
    </lineage>
</organism>
<dbReference type="AlphaFoldDB" id="A0A316VYU8"/>
<keyword evidence="3" id="KW-1185">Reference proteome</keyword>